<name>A0A0F9R0M6_9ZZZZ</name>
<reference evidence="1" key="1">
    <citation type="journal article" date="2015" name="Nature">
        <title>Complex archaea that bridge the gap between prokaryotes and eukaryotes.</title>
        <authorList>
            <person name="Spang A."/>
            <person name="Saw J.H."/>
            <person name="Jorgensen S.L."/>
            <person name="Zaremba-Niedzwiedzka K."/>
            <person name="Martijn J."/>
            <person name="Lind A.E."/>
            <person name="van Eijk R."/>
            <person name="Schleper C."/>
            <person name="Guy L."/>
            <person name="Ettema T.J."/>
        </authorList>
    </citation>
    <scope>NUCLEOTIDE SEQUENCE</scope>
</reference>
<accession>A0A0F9R0M6</accession>
<dbReference type="AlphaFoldDB" id="A0A0F9R0M6"/>
<organism evidence="1">
    <name type="scientific">marine sediment metagenome</name>
    <dbReference type="NCBI Taxonomy" id="412755"/>
    <lineage>
        <taxon>unclassified sequences</taxon>
        <taxon>metagenomes</taxon>
        <taxon>ecological metagenomes</taxon>
    </lineage>
</organism>
<protein>
    <recommendedName>
        <fullName evidence="2">DUF1513 domain-containing protein</fullName>
    </recommendedName>
</protein>
<dbReference type="InterPro" id="IPR015943">
    <property type="entry name" value="WD40/YVTN_repeat-like_dom_sf"/>
</dbReference>
<dbReference type="InterPro" id="IPR011044">
    <property type="entry name" value="Quino_amine_DH_bsu"/>
</dbReference>
<dbReference type="Pfam" id="PF07433">
    <property type="entry name" value="DUF1513"/>
    <property type="match status" value="1"/>
</dbReference>
<dbReference type="EMBL" id="LAZR01001229">
    <property type="protein sequence ID" value="KKN48274.1"/>
    <property type="molecule type" value="Genomic_DNA"/>
</dbReference>
<comment type="caution">
    <text evidence="1">The sequence shown here is derived from an EMBL/GenBank/DDBJ whole genome shotgun (WGS) entry which is preliminary data.</text>
</comment>
<dbReference type="Gene3D" id="2.130.10.10">
    <property type="entry name" value="YVTN repeat-like/Quinoprotein amine dehydrogenase"/>
    <property type="match status" value="1"/>
</dbReference>
<dbReference type="PIRSF" id="PIRSF028101">
    <property type="entry name" value="UCP028101"/>
    <property type="match status" value="1"/>
</dbReference>
<dbReference type="InterPro" id="IPR008311">
    <property type="entry name" value="UCP028101"/>
</dbReference>
<dbReference type="InterPro" id="IPR006311">
    <property type="entry name" value="TAT_signal"/>
</dbReference>
<evidence type="ECO:0008006" key="2">
    <source>
        <dbReference type="Google" id="ProtNLM"/>
    </source>
</evidence>
<dbReference type="PROSITE" id="PS51318">
    <property type="entry name" value="TAT"/>
    <property type="match status" value="1"/>
</dbReference>
<evidence type="ECO:0000313" key="1">
    <source>
        <dbReference type="EMBL" id="KKN48274.1"/>
    </source>
</evidence>
<dbReference type="SUPFAM" id="SSF50969">
    <property type="entry name" value="YVTN repeat-like/Quinoprotein amine dehydrogenase"/>
    <property type="match status" value="1"/>
</dbReference>
<sequence length="349" mass="36879">MTNRRHFIAGLLATGLVPAPTWADVGGPAYLAAAALSDGSFSLCGIDRNLDIIFQLPLPGRGHAAAAHPTRPQAVAFARRPGNFAMVIDCLSGKVTARLEAPNKRHFFGHGVFSQDGTRLYTTENDYAAGTGRIGVWDVELGYVRVDEFASGGIGPHDIKRLPDTDVLVVANGGIDTHPDSGRVKLNIPAMHPNLSYIEDRKVVEQVDLAPELHKNSIRHLALGQDGLVAFGMQWQGGATPPPLVGLHRRGENISLLPSNDDMRGYIGSIAMSGDGSQIAVTSPRAGLVQVFDTGSRTQSDSIAFTDVSGVAPGADGFVITSGTGKLQGLGMPPGPAKSLMWDNHLVDI</sequence>
<proteinExistence type="predicted"/>
<gene>
    <name evidence="1" type="ORF">LCGC14_0654560</name>
</gene>